<evidence type="ECO:0000313" key="2">
    <source>
        <dbReference type="Proteomes" id="UP001152795"/>
    </source>
</evidence>
<dbReference type="EMBL" id="CACRXK020007208">
    <property type="protein sequence ID" value="CAB4011610.1"/>
    <property type="molecule type" value="Genomic_DNA"/>
</dbReference>
<reference evidence="1" key="1">
    <citation type="submission" date="2020-04" db="EMBL/GenBank/DDBJ databases">
        <authorList>
            <person name="Alioto T."/>
            <person name="Alioto T."/>
            <person name="Gomez Garrido J."/>
        </authorList>
    </citation>
    <scope>NUCLEOTIDE SEQUENCE</scope>
    <source>
        <strain evidence="1">A484AB</strain>
    </source>
</reference>
<sequence length="141" mass="15259">MAGEQGNRTSCSEDEIQSMVRGIFGQLFEGRQLTQSMQHGTISSGINQAFHLPRNINTSNTSTTIAVEGEPGPGPSQPVSLPQQSLTLSVPSIQFSTTVMLIWVVDLAQFDRAEVELGVAQTCKVMVVPLNHPLQIETSYS</sequence>
<keyword evidence="2" id="KW-1185">Reference proteome</keyword>
<gene>
    <name evidence="1" type="ORF">PACLA_8A081243</name>
</gene>
<protein>
    <submittedName>
        <fullName evidence="1">Uncharacterized protein</fullName>
    </submittedName>
</protein>
<name>A0A6S7I6W6_PARCT</name>
<organism evidence="1 2">
    <name type="scientific">Paramuricea clavata</name>
    <name type="common">Red gorgonian</name>
    <name type="synonym">Violescent sea-whip</name>
    <dbReference type="NCBI Taxonomy" id="317549"/>
    <lineage>
        <taxon>Eukaryota</taxon>
        <taxon>Metazoa</taxon>
        <taxon>Cnidaria</taxon>
        <taxon>Anthozoa</taxon>
        <taxon>Octocorallia</taxon>
        <taxon>Malacalcyonacea</taxon>
        <taxon>Plexauridae</taxon>
        <taxon>Paramuricea</taxon>
    </lineage>
</organism>
<evidence type="ECO:0000313" key="1">
    <source>
        <dbReference type="EMBL" id="CAB4011610.1"/>
    </source>
</evidence>
<dbReference type="AlphaFoldDB" id="A0A6S7I6W6"/>
<dbReference type="Proteomes" id="UP001152795">
    <property type="component" value="Unassembled WGS sequence"/>
</dbReference>
<comment type="caution">
    <text evidence="1">The sequence shown here is derived from an EMBL/GenBank/DDBJ whole genome shotgun (WGS) entry which is preliminary data.</text>
</comment>
<accession>A0A6S7I6W6</accession>
<proteinExistence type="predicted"/>